<dbReference type="EMBL" id="UFSX01000002">
    <property type="protein sequence ID" value="SUV44111.1"/>
    <property type="molecule type" value="Genomic_DNA"/>
</dbReference>
<keyword evidence="1" id="KW-0732">Signal</keyword>
<evidence type="ECO:0000313" key="3">
    <source>
        <dbReference type="Proteomes" id="UP000254424"/>
    </source>
</evidence>
<dbReference type="AlphaFoldDB" id="A0A380ZBR7"/>
<evidence type="ECO:0000313" key="2">
    <source>
        <dbReference type="EMBL" id="SUV44111.1"/>
    </source>
</evidence>
<name>A0A380ZBR7_9BACE</name>
<accession>A0A380ZBR7</accession>
<feature type="chain" id="PRO_5016855372" description="DUF4493 domain-containing protein" evidence="1">
    <location>
        <begin position="22"/>
        <end position="547"/>
    </location>
</feature>
<organism evidence="2 3">
    <name type="scientific">Bacteroides eggerthii</name>
    <dbReference type="NCBI Taxonomy" id="28111"/>
    <lineage>
        <taxon>Bacteria</taxon>
        <taxon>Pseudomonadati</taxon>
        <taxon>Bacteroidota</taxon>
        <taxon>Bacteroidia</taxon>
        <taxon>Bacteroidales</taxon>
        <taxon>Bacteroidaceae</taxon>
        <taxon>Bacteroides</taxon>
    </lineage>
</organism>
<dbReference type="Pfam" id="PF14900">
    <property type="entry name" value="DUF4493"/>
    <property type="match status" value="1"/>
</dbReference>
<dbReference type="Proteomes" id="UP000254424">
    <property type="component" value="Unassembled WGS sequence"/>
</dbReference>
<sequence length="547" mass="60791">MRILRYILATLAVLATFTACREEDELNKAKGRVVLGEIRIEAEEANTRAISIPTPQPEDLTIEIIDPDGYTIESGKIDHYANGIDLFVASYTLRAYYGNKQQMGNSPYFEGIAEFSISEGQTTQIGTVTAKLANAVIIPNIPTNIIDHFIGVPTFYVCKGEEKKEVTNGQALYVLPGEYTLTLEGKNKAEIEVKQTIATLNAQAQKAYNINCDLSLPNLTLPDQQAGAWAKRLYITPATATDKNGKEIDTPKGIIYQLLPENSSDWSTAITKKDNGNQGDVVFTELAPNTTYKLRASLGEDMVTDIVPFTTETIIDIPNGSLDEYSITAGKDNDNWGGGSLFSKGRGAVYEFYSDRNPNNSPWRTNNETKCPLNTGYIYSWSSRSGTRPDTNSKSNNCAKIMTSGYGITGVSLTAPDSPRNVAIGSLYTDKVNCKSRPSALAFYYKYIPYKETDSPIIKINIYNNNTIIGNAQLVSSSYDKKYQAEKCKLVIDYHNNFRVEATHYEIMFESGTNTDVYMREDSNKDDEMPMFIGSELFIDEVELIYE</sequence>
<dbReference type="GeneID" id="93072108"/>
<reference evidence="2 3" key="1">
    <citation type="submission" date="2018-06" db="EMBL/GenBank/DDBJ databases">
        <authorList>
            <consortium name="Pathogen Informatics"/>
            <person name="Doyle S."/>
        </authorList>
    </citation>
    <scope>NUCLEOTIDE SEQUENCE [LARGE SCALE GENOMIC DNA]</scope>
    <source>
        <strain evidence="2 3">NCTC11155</strain>
    </source>
</reference>
<protein>
    <recommendedName>
        <fullName evidence="4">DUF4493 domain-containing protein</fullName>
    </recommendedName>
</protein>
<dbReference type="RefSeq" id="WP_239463466.1">
    <property type="nucleotide sequence ID" value="NZ_CABKNQ010000020.1"/>
</dbReference>
<dbReference type="Gene3D" id="2.60.120.890">
    <property type="entry name" value="BT2081, beta-jelly-roll domain"/>
    <property type="match status" value="1"/>
</dbReference>
<gene>
    <name evidence="2" type="ORF">NCTC11155_03521</name>
</gene>
<dbReference type="InterPro" id="IPR038653">
    <property type="entry name" value="Put_CMD_sf"/>
</dbReference>
<dbReference type="InterPro" id="IPR027840">
    <property type="entry name" value="DUF4493"/>
</dbReference>
<dbReference type="PROSITE" id="PS51257">
    <property type="entry name" value="PROKAR_LIPOPROTEIN"/>
    <property type="match status" value="1"/>
</dbReference>
<proteinExistence type="predicted"/>
<feature type="signal peptide" evidence="1">
    <location>
        <begin position="1"/>
        <end position="21"/>
    </location>
</feature>
<evidence type="ECO:0000256" key="1">
    <source>
        <dbReference type="SAM" id="SignalP"/>
    </source>
</evidence>
<dbReference type="STRING" id="483216.BACEGG_00348"/>
<evidence type="ECO:0008006" key="4">
    <source>
        <dbReference type="Google" id="ProtNLM"/>
    </source>
</evidence>